<protein>
    <recommendedName>
        <fullName evidence="6">Selenoprotein F</fullName>
    </recommendedName>
</protein>
<evidence type="ECO:0000256" key="2">
    <source>
        <dbReference type="ARBA" id="ARBA00005742"/>
    </source>
</evidence>
<dbReference type="EMBL" id="CAJNOW010021562">
    <property type="protein sequence ID" value="CAF1684689.1"/>
    <property type="molecule type" value="Genomic_DNA"/>
</dbReference>
<dbReference type="Gene3D" id="3.40.30.50">
    <property type="entry name" value="Sep15/SelM thioredoxin-like domain, active-site redox motif"/>
    <property type="match status" value="1"/>
</dbReference>
<dbReference type="PANTHER" id="PTHR13077">
    <property type="entry name" value="SELENOPROTEIN F"/>
    <property type="match status" value="1"/>
</dbReference>
<comment type="similarity">
    <text evidence="2">Belongs to the selenoprotein M/F family.</text>
</comment>
<keyword evidence="5" id="KW-0712">Selenocysteine</keyword>
<feature type="domain" description="Selenoprotein F/M" evidence="7">
    <location>
        <begin position="109"/>
        <end position="161"/>
    </location>
</feature>
<keyword evidence="3" id="KW-0732">Signal</keyword>
<dbReference type="Proteomes" id="UP000663834">
    <property type="component" value="Unassembled WGS sequence"/>
</dbReference>
<reference evidence="8" key="1">
    <citation type="submission" date="2021-02" db="EMBL/GenBank/DDBJ databases">
        <authorList>
            <person name="Nowell W R."/>
        </authorList>
    </citation>
    <scope>NUCLEOTIDE SEQUENCE</scope>
</reference>
<evidence type="ECO:0000256" key="3">
    <source>
        <dbReference type="ARBA" id="ARBA00022729"/>
    </source>
</evidence>
<proteinExistence type="inferred from homology"/>
<evidence type="ECO:0000313" key="9">
    <source>
        <dbReference type="Proteomes" id="UP000663834"/>
    </source>
</evidence>
<evidence type="ECO:0000256" key="5">
    <source>
        <dbReference type="ARBA" id="ARBA00022933"/>
    </source>
</evidence>
<dbReference type="AlphaFoldDB" id="A0A816H932"/>
<dbReference type="Pfam" id="PF08806">
    <property type="entry name" value="Sep15_SelM"/>
    <property type="match status" value="1"/>
</dbReference>
<name>A0A816H932_9BILA</name>
<dbReference type="GO" id="GO:0005788">
    <property type="term" value="C:endoplasmic reticulum lumen"/>
    <property type="evidence" value="ECO:0007669"/>
    <property type="project" value="UniProtKB-SubCell"/>
</dbReference>
<dbReference type="InterPro" id="IPR038219">
    <property type="entry name" value="Sep15/SelM_sf"/>
</dbReference>
<evidence type="ECO:0000256" key="1">
    <source>
        <dbReference type="ARBA" id="ARBA00004319"/>
    </source>
</evidence>
<comment type="subcellular location">
    <subcellularLocation>
        <location evidence="1">Endoplasmic reticulum lumen</location>
    </subcellularLocation>
</comment>
<organism evidence="8 9">
    <name type="scientific">Rotaria magnacalcarata</name>
    <dbReference type="NCBI Taxonomy" id="392030"/>
    <lineage>
        <taxon>Eukaryota</taxon>
        <taxon>Metazoa</taxon>
        <taxon>Spiralia</taxon>
        <taxon>Gnathifera</taxon>
        <taxon>Rotifera</taxon>
        <taxon>Eurotatoria</taxon>
        <taxon>Bdelloidea</taxon>
        <taxon>Philodinida</taxon>
        <taxon>Philodinidae</taxon>
        <taxon>Rotaria</taxon>
    </lineage>
</organism>
<dbReference type="PANTHER" id="PTHR13077:SF6">
    <property type="entry name" value="SELENOPROTEIN F"/>
    <property type="match status" value="1"/>
</dbReference>
<keyword evidence="4" id="KW-0256">Endoplasmic reticulum</keyword>
<dbReference type="GO" id="GO:0016491">
    <property type="term" value="F:oxidoreductase activity"/>
    <property type="evidence" value="ECO:0007669"/>
    <property type="project" value="TreeGrafter"/>
</dbReference>
<dbReference type="InterPro" id="IPR039992">
    <property type="entry name" value="Sep15_SelM"/>
</dbReference>
<dbReference type="InterPro" id="IPR014912">
    <property type="entry name" value="Sep15_SelM_dom"/>
</dbReference>
<gene>
    <name evidence="8" type="ORF">KQP761_LOCUS38049</name>
</gene>
<evidence type="ECO:0000256" key="4">
    <source>
        <dbReference type="ARBA" id="ARBA00022824"/>
    </source>
</evidence>
<accession>A0A816H932</accession>
<dbReference type="OrthoDB" id="1910009at2759"/>
<evidence type="ECO:0000313" key="8">
    <source>
        <dbReference type="EMBL" id="CAF1684689.1"/>
    </source>
</evidence>
<comment type="caution">
    <text evidence="8">The sequence shown here is derived from an EMBL/GenBank/DDBJ whole genome shotgun (WGS) entry which is preliminary data.</text>
</comment>
<evidence type="ECO:0000256" key="6">
    <source>
        <dbReference type="ARBA" id="ARBA00040775"/>
    </source>
</evidence>
<dbReference type="SUPFAM" id="SSF52833">
    <property type="entry name" value="Thioredoxin-like"/>
    <property type="match status" value="1"/>
</dbReference>
<evidence type="ECO:0000259" key="7">
    <source>
        <dbReference type="Pfam" id="PF08806"/>
    </source>
</evidence>
<sequence length="163" mass="18452">MEFRIIHFTKHQSKRYTPNCDMRTADIFLAFLSHFLASVVIATSDSLSPNQCSSFGYASNNLMCSSCNDLQQFKLGDLESSCRQCCVNDGNDENEAEGKAKYHRAVLQVDRPSRFPSFSVEYVRGADPILNLYNDSDEQVESMGIEKWDTDTLTAFLEENLAH</sequence>
<dbReference type="InterPro" id="IPR036249">
    <property type="entry name" value="Thioredoxin-like_sf"/>
</dbReference>